<feature type="domain" description="Roadblock/LAMTOR2" evidence="1">
    <location>
        <begin position="7"/>
        <end position="96"/>
    </location>
</feature>
<protein>
    <submittedName>
        <fullName evidence="2">Roadblock/LC7 family protein</fullName>
    </submittedName>
</protein>
<dbReference type="Pfam" id="PF03259">
    <property type="entry name" value="Robl_LC7"/>
    <property type="match status" value="1"/>
</dbReference>
<evidence type="ECO:0000313" key="2">
    <source>
        <dbReference type="EMBL" id="CAF0692891.1"/>
    </source>
</evidence>
<name>A0A8J2BMK3_9BACT</name>
<dbReference type="SMART" id="SM00960">
    <property type="entry name" value="Robl_LC7"/>
    <property type="match status" value="1"/>
</dbReference>
<dbReference type="EMBL" id="CAJNOB010000005">
    <property type="protein sequence ID" value="CAF0692891.1"/>
    <property type="molecule type" value="Genomic_DNA"/>
</dbReference>
<evidence type="ECO:0000313" key="3">
    <source>
        <dbReference type="Proteomes" id="UP000663859"/>
    </source>
</evidence>
<dbReference type="InterPro" id="IPR004942">
    <property type="entry name" value="Roadblock/LAMTOR2_dom"/>
</dbReference>
<dbReference type="Gene3D" id="3.30.450.30">
    <property type="entry name" value="Dynein light chain 2a, cytoplasmic"/>
    <property type="match status" value="1"/>
</dbReference>
<reference evidence="2" key="1">
    <citation type="submission" date="2021-02" db="EMBL/GenBank/DDBJ databases">
        <authorList>
            <person name="Cremers G."/>
            <person name="Picone N."/>
        </authorList>
    </citation>
    <scope>NUCLEOTIDE SEQUENCE</scope>
    <source>
        <strain evidence="2">PQ17</strain>
    </source>
</reference>
<dbReference type="AlphaFoldDB" id="A0A8J2BMK3"/>
<keyword evidence="3" id="KW-1185">Reference proteome</keyword>
<organism evidence="2 3">
    <name type="scientific">Candidatus Methylacidithermus pantelleriae</name>
    <dbReference type="NCBI Taxonomy" id="2744239"/>
    <lineage>
        <taxon>Bacteria</taxon>
        <taxon>Pseudomonadati</taxon>
        <taxon>Verrucomicrobiota</taxon>
        <taxon>Methylacidiphilae</taxon>
        <taxon>Methylacidiphilales</taxon>
        <taxon>Methylacidiphilaceae</taxon>
        <taxon>Candidatus Methylacidithermus</taxon>
    </lineage>
</organism>
<accession>A0A8J2BMK3</accession>
<dbReference type="SUPFAM" id="SSF103196">
    <property type="entry name" value="Roadblock/LC7 domain"/>
    <property type="match status" value="1"/>
</dbReference>
<dbReference type="RefSeq" id="WP_174582833.1">
    <property type="nucleotide sequence ID" value="NZ_CAJNOB010000005.1"/>
</dbReference>
<sequence length="121" mass="12186">MALADELNEILNEIRSALPEVTGAIVATSDGLSIAHSLSGGDPTRVAAMVATALGLGKRICDTLGGGQFSEASVVGTGTQIFVYAAGTKGVLSLMARPGGNVGLIHLIARDAAQKIATLLQ</sequence>
<comment type="caution">
    <text evidence="2">The sequence shown here is derived from an EMBL/GenBank/DDBJ whole genome shotgun (WGS) entry which is preliminary data.</text>
</comment>
<dbReference type="Proteomes" id="UP000663859">
    <property type="component" value="Unassembled WGS sequence"/>
</dbReference>
<proteinExistence type="predicted"/>
<gene>
    <name evidence="2" type="ORF">MPNT_130001</name>
</gene>
<evidence type="ECO:0000259" key="1">
    <source>
        <dbReference type="SMART" id="SM00960"/>
    </source>
</evidence>